<dbReference type="InterPro" id="IPR036770">
    <property type="entry name" value="Ankyrin_rpt-contain_sf"/>
</dbReference>
<reference evidence="4" key="1">
    <citation type="submission" date="2015-06" db="EMBL/GenBank/DDBJ databases">
        <authorList>
            <person name="Nguyen H."/>
        </authorList>
    </citation>
    <scope>NUCLEOTIDE SEQUENCE</scope>
    <source>
        <strain evidence="4">DAOM 180753</strain>
    </source>
</reference>
<dbReference type="SUPFAM" id="SSF48403">
    <property type="entry name" value="Ankyrin repeat"/>
    <property type="match status" value="1"/>
</dbReference>
<evidence type="ECO:0000313" key="4">
    <source>
        <dbReference type="EMBL" id="KAJ9482387.1"/>
    </source>
</evidence>
<keyword evidence="5" id="KW-1185">Reference proteome</keyword>
<comment type="caution">
    <text evidence="4">The sequence shown here is derived from an EMBL/GenBank/DDBJ whole genome shotgun (WGS) entry which is preliminary data.</text>
</comment>
<evidence type="ECO:0000256" key="1">
    <source>
        <dbReference type="ARBA" id="ARBA00022737"/>
    </source>
</evidence>
<dbReference type="Gene3D" id="1.25.40.20">
    <property type="entry name" value="Ankyrin repeat-containing domain"/>
    <property type="match status" value="1"/>
</dbReference>
<dbReference type="PANTHER" id="PTHR24198:SF165">
    <property type="entry name" value="ANKYRIN REPEAT-CONTAINING PROTEIN-RELATED"/>
    <property type="match status" value="1"/>
</dbReference>
<protein>
    <submittedName>
        <fullName evidence="4">Uncharacterized protein</fullName>
    </submittedName>
</protein>
<name>A0AAI9T833_PENTH</name>
<keyword evidence="1" id="KW-0677">Repeat</keyword>
<proteinExistence type="predicted"/>
<evidence type="ECO:0000313" key="5">
    <source>
        <dbReference type="Proteomes" id="UP001227192"/>
    </source>
</evidence>
<dbReference type="Proteomes" id="UP001227192">
    <property type="component" value="Unassembled WGS sequence"/>
</dbReference>
<evidence type="ECO:0000256" key="2">
    <source>
        <dbReference type="ARBA" id="ARBA00023043"/>
    </source>
</evidence>
<feature type="region of interest" description="Disordered" evidence="3">
    <location>
        <begin position="88"/>
        <end position="109"/>
    </location>
</feature>
<gene>
    <name evidence="4" type="ORF">VN97_g11041</name>
</gene>
<accession>A0AAI9T833</accession>
<sequence>MGHIEITRLLLRHNPRPDISFKAYMGYTPLILTASSGHSGILDLLLKDGRLDVAATDDFNEMALCHAVRNGHEKVVMRLYENSGTCFGRKKDDDPSSRAQASISGDHGR</sequence>
<dbReference type="InterPro" id="IPR002110">
    <property type="entry name" value="Ankyrin_rpt"/>
</dbReference>
<keyword evidence="2" id="KW-0040">ANK repeat</keyword>
<dbReference type="EMBL" id="LACB01000566">
    <property type="protein sequence ID" value="KAJ9482387.1"/>
    <property type="molecule type" value="Genomic_DNA"/>
</dbReference>
<evidence type="ECO:0000256" key="3">
    <source>
        <dbReference type="SAM" id="MobiDB-lite"/>
    </source>
</evidence>
<organism evidence="4 5">
    <name type="scientific">Penicillium thymicola</name>
    <dbReference type="NCBI Taxonomy" id="293382"/>
    <lineage>
        <taxon>Eukaryota</taxon>
        <taxon>Fungi</taxon>
        <taxon>Dikarya</taxon>
        <taxon>Ascomycota</taxon>
        <taxon>Pezizomycotina</taxon>
        <taxon>Eurotiomycetes</taxon>
        <taxon>Eurotiomycetidae</taxon>
        <taxon>Eurotiales</taxon>
        <taxon>Aspergillaceae</taxon>
        <taxon>Penicillium</taxon>
    </lineage>
</organism>
<dbReference type="PANTHER" id="PTHR24198">
    <property type="entry name" value="ANKYRIN REPEAT AND PROTEIN KINASE DOMAIN-CONTAINING PROTEIN"/>
    <property type="match status" value="1"/>
</dbReference>
<dbReference type="Pfam" id="PF00023">
    <property type="entry name" value="Ank"/>
    <property type="match status" value="1"/>
</dbReference>
<dbReference type="SMART" id="SM00248">
    <property type="entry name" value="ANK"/>
    <property type="match status" value="2"/>
</dbReference>
<dbReference type="AlphaFoldDB" id="A0AAI9T833"/>
<reference evidence="4" key="2">
    <citation type="journal article" date="2016" name="Fungal Biol.">
        <title>Ochratoxin A production by Penicillium thymicola.</title>
        <authorList>
            <person name="Nguyen H.D.T."/>
            <person name="McMullin D.R."/>
            <person name="Ponomareva E."/>
            <person name="Riley R."/>
            <person name="Pomraning K.R."/>
            <person name="Baker S.E."/>
            <person name="Seifert K.A."/>
        </authorList>
    </citation>
    <scope>NUCLEOTIDE SEQUENCE</scope>
    <source>
        <strain evidence="4">DAOM 180753</strain>
    </source>
</reference>